<dbReference type="Proteomes" id="UP000799436">
    <property type="component" value="Unassembled WGS sequence"/>
</dbReference>
<evidence type="ECO:0000259" key="3">
    <source>
        <dbReference type="Pfam" id="PF24181"/>
    </source>
</evidence>
<feature type="non-terminal residue" evidence="4">
    <location>
        <position position="1032"/>
    </location>
</feature>
<feature type="non-terminal residue" evidence="4">
    <location>
        <position position="1"/>
    </location>
</feature>
<keyword evidence="5" id="KW-1185">Reference proteome</keyword>
<dbReference type="InterPro" id="IPR049362">
    <property type="entry name" value="TTI1_rpt"/>
</dbReference>
<gene>
    <name evidence="4" type="ORF">EJ03DRAFT_250086</name>
</gene>
<protein>
    <recommendedName>
        <fullName evidence="6">ARM repeat-containing protein</fullName>
    </recommendedName>
</protein>
<dbReference type="InterPro" id="IPR052587">
    <property type="entry name" value="TELO2-interacting_protein_1"/>
</dbReference>
<dbReference type="Gene3D" id="1.25.10.10">
    <property type="entry name" value="Leucine-rich Repeat Variant"/>
    <property type="match status" value="1"/>
</dbReference>
<dbReference type="OrthoDB" id="49511at2759"/>
<accession>A0A6G1L197</accession>
<feature type="region of interest" description="Disordered" evidence="1">
    <location>
        <begin position="762"/>
        <end position="832"/>
    </location>
</feature>
<name>A0A6G1L197_9PEZI</name>
<dbReference type="InterPro" id="IPR011989">
    <property type="entry name" value="ARM-like"/>
</dbReference>
<dbReference type="EMBL" id="ML995869">
    <property type="protein sequence ID" value="KAF2766595.1"/>
    <property type="molecule type" value="Genomic_DNA"/>
</dbReference>
<dbReference type="PANTHER" id="PTHR18460">
    <property type="entry name" value="TEL2 INTERACTING PROTEIN 1 TTI1 FAMILY MEMBER"/>
    <property type="match status" value="1"/>
</dbReference>
<dbReference type="PANTHER" id="PTHR18460:SF3">
    <property type="entry name" value="TELO2-INTERACTING PROTEIN 1 HOMOLOG"/>
    <property type="match status" value="1"/>
</dbReference>
<evidence type="ECO:0000256" key="1">
    <source>
        <dbReference type="SAM" id="MobiDB-lite"/>
    </source>
</evidence>
<dbReference type="InterPro" id="IPR057567">
    <property type="entry name" value="TPR_TTI1_C"/>
</dbReference>
<organism evidence="4 5">
    <name type="scientific">Teratosphaeria nubilosa</name>
    <dbReference type="NCBI Taxonomy" id="161662"/>
    <lineage>
        <taxon>Eukaryota</taxon>
        <taxon>Fungi</taxon>
        <taxon>Dikarya</taxon>
        <taxon>Ascomycota</taxon>
        <taxon>Pezizomycotina</taxon>
        <taxon>Dothideomycetes</taxon>
        <taxon>Dothideomycetidae</taxon>
        <taxon>Mycosphaerellales</taxon>
        <taxon>Teratosphaeriaceae</taxon>
        <taxon>Teratosphaeria</taxon>
    </lineage>
</organism>
<dbReference type="AlphaFoldDB" id="A0A6G1L197"/>
<dbReference type="GO" id="GO:0005737">
    <property type="term" value="C:cytoplasm"/>
    <property type="evidence" value="ECO:0007669"/>
    <property type="project" value="TreeGrafter"/>
</dbReference>
<proteinExistence type="predicted"/>
<dbReference type="Pfam" id="PF24173">
    <property type="entry name" value="TPR_TTI1_N"/>
    <property type="match status" value="1"/>
</dbReference>
<sequence>QIFHQLKPQCVALFQSALALNGTKANVQDVTDQLDKLHKLLQKSTIDKNQLDAKLADYVFFPISQVLKASQKISIRCLELCLEILAILCRYGWRHSTQPQLAAQIVILCTLMAEKHPKGFAFSSSTDELQTAAFWCLDHVFVATSQIRECRTFFTSEANFPQVGQTISTTLDGILEAGAVETQLAASNALKALIGSVIDREMSARFLPGIVSKLTKILTPTTKLRRNYQVLIICLETMTDLLRVTLADDGAPPAQDGAKQSIIDDNWRATAARQLKPVLNSVMRLKSHGHDDVRVALAKLCLMLLERCRQSLASCSAMAIETLLSIASSQASESMAGIQLEMLLRVDPSLSGLMKNTMYDWLSSLSAIVQGADEDKKVQKMQQLRTAYTLLHDSGSNTNTLDGMLANGLRDTVVLTLQSPISKQNASPLVSPITSLDLDRAVLDRKTDQRDFSQALVQYRGQEDIMKEVESFTQLITSSSSISAFAADLSRSLRLSQGEAQLADFWLLLIATQTALARKDSMCGFLDLPDEHINIFEDHLEELYSFSLSILADGPSFNDFNAGTELVDPRLQSLALRTLALRAQTAGPDFRHELIDSLYPVLHTLATPSDKCDLQSDALTTLNIFTSACGYHDVKAMIVENADYLTNAVALKLNAFDVSPQAPQVLVMMVRLAGPAVLPFLEDTVQSIFAVLESFHGYAVLVEMLFRVLAVMAEEGTKAPLLAIESKEVRTEMRKWTRERWEPTTIDGLAGLVKDFAANEADEKRLRDGRREQAPQRPWKTKVEEISDDEESKTGGAQGTQPDETDLEQLEQQASPTPPEDEDPPPPAPKTYSLLFNITELTQHFLPSASPSLRTSLLSLIRTTIPALARHENSFLPLINTLWPEIVSRLDDREEYVRAMALEIVGLLCEYAGEFMRSRIVQVWDLFREIYSQVGCEDRGLRGAGGRDVACSVSKTGILVATDVATNTSARLLWDAMIETLATIAKTVPLPPELSDEVLEVLGPVLEAREDVRKALELENEDAVWLCRMKRG</sequence>
<dbReference type="InterPro" id="IPR016024">
    <property type="entry name" value="ARM-type_fold"/>
</dbReference>
<dbReference type="SUPFAM" id="SSF48371">
    <property type="entry name" value="ARM repeat"/>
    <property type="match status" value="1"/>
</dbReference>
<feature type="domain" description="TTI1 C-terminal TPR" evidence="3">
    <location>
        <begin position="752"/>
        <end position="1009"/>
    </location>
</feature>
<evidence type="ECO:0000313" key="4">
    <source>
        <dbReference type="EMBL" id="KAF2766595.1"/>
    </source>
</evidence>
<dbReference type="Pfam" id="PF21547">
    <property type="entry name" value="TTI1"/>
    <property type="match status" value="1"/>
</dbReference>
<dbReference type="Pfam" id="PF24181">
    <property type="entry name" value="TPR_TTI1_C"/>
    <property type="match status" value="1"/>
</dbReference>
<feature type="compositionally biased region" description="Basic and acidic residues" evidence="1">
    <location>
        <begin position="762"/>
        <end position="774"/>
    </location>
</feature>
<dbReference type="InterPro" id="IPR057566">
    <property type="entry name" value="TPR_TTI1_N"/>
</dbReference>
<evidence type="ECO:0000259" key="2">
    <source>
        <dbReference type="Pfam" id="PF24173"/>
    </source>
</evidence>
<reference evidence="4" key="1">
    <citation type="journal article" date="2020" name="Stud. Mycol.">
        <title>101 Dothideomycetes genomes: a test case for predicting lifestyles and emergence of pathogens.</title>
        <authorList>
            <person name="Haridas S."/>
            <person name="Albert R."/>
            <person name="Binder M."/>
            <person name="Bloem J."/>
            <person name="Labutti K."/>
            <person name="Salamov A."/>
            <person name="Andreopoulos B."/>
            <person name="Baker S."/>
            <person name="Barry K."/>
            <person name="Bills G."/>
            <person name="Bluhm B."/>
            <person name="Cannon C."/>
            <person name="Castanera R."/>
            <person name="Culley D."/>
            <person name="Daum C."/>
            <person name="Ezra D."/>
            <person name="Gonzalez J."/>
            <person name="Henrissat B."/>
            <person name="Kuo A."/>
            <person name="Liang C."/>
            <person name="Lipzen A."/>
            <person name="Lutzoni F."/>
            <person name="Magnuson J."/>
            <person name="Mondo S."/>
            <person name="Nolan M."/>
            <person name="Ohm R."/>
            <person name="Pangilinan J."/>
            <person name="Park H.-J."/>
            <person name="Ramirez L."/>
            <person name="Alfaro M."/>
            <person name="Sun H."/>
            <person name="Tritt A."/>
            <person name="Yoshinaga Y."/>
            <person name="Zwiers L.-H."/>
            <person name="Turgeon B."/>
            <person name="Goodwin S."/>
            <person name="Spatafora J."/>
            <person name="Crous P."/>
            <person name="Grigoriev I."/>
        </authorList>
    </citation>
    <scope>NUCLEOTIDE SEQUENCE</scope>
    <source>
        <strain evidence="4">CBS 116005</strain>
    </source>
</reference>
<evidence type="ECO:0008006" key="6">
    <source>
        <dbReference type="Google" id="ProtNLM"/>
    </source>
</evidence>
<evidence type="ECO:0000313" key="5">
    <source>
        <dbReference type="Proteomes" id="UP000799436"/>
    </source>
</evidence>
<feature type="domain" description="TTI1 N-terminal TPR" evidence="2">
    <location>
        <begin position="3"/>
        <end position="328"/>
    </location>
</feature>